<name>A0AAN7Y3X3_ELEMC</name>
<organism evidence="1 2">
    <name type="scientific">Eleginops maclovinus</name>
    <name type="common">Patagonian blennie</name>
    <name type="synonym">Eleginus maclovinus</name>
    <dbReference type="NCBI Taxonomy" id="56733"/>
    <lineage>
        <taxon>Eukaryota</taxon>
        <taxon>Metazoa</taxon>
        <taxon>Chordata</taxon>
        <taxon>Craniata</taxon>
        <taxon>Vertebrata</taxon>
        <taxon>Euteleostomi</taxon>
        <taxon>Actinopterygii</taxon>
        <taxon>Neopterygii</taxon>
        <taxon>Teleostei</taxon>
        <taxon>Neoteleostei</taxon>
        <taxon>Acanthomorphata</taxon>
        <taxon>Eupercaria</taxon>
        <taxon>Perciformes</taxon>
        <taxon>Notothenioidei</taxon>
        <taxon>Eleginopidae</taxon>
        <taxon>Eleginops</taxon>
    </lineage>
</organism>
<accession>A0AAN7Y3X3</accession>
<keyword evidence="2" id="KW-1185">Reference proteome</keyword>
<dbReference type="EMBL" id="JAUZQC010000004">
    <property type="protein sequence ID" value="KAK5872467.1"/>
    <property type="molecule type" value="Genomic_DNA"/>
</dbReference>
<reference evidence="1 2" key="2">
    <citation type="journal article" date="2023" name="Mol. Biol. Evol.">
        <title>Genomics of Secondarily Temperate Adaptation in the Only Non-Antarctic Icefish.</title>
        <authorList>
            <person name="Rivera-Colon A.G."/>
            <person name="Rayamajhi N."/>
            <person name="Minhas B.F."/>
            <person name="Madrigal G."/>
            <person name="Bilyk K.T."/>
            <person name="Yoon V."/>
            <person name="Hune M."/>
            <person name="Gregory S."/>
            <person name="Cheng C.H.C."/>
            <person name="Catchen J.M."/>
        </authorList>
    </citation>
    <scope>NUCLEOTIDE SEQUENCE [LARGE SCALE GENOMIC DNA]</scope>
    <source>
        <strain evidence="1">JMC-PN-2008</strain>
    </source>
</reference>
<proteinExistence type="predicted"/>
<evidence type="ECO:0000313" key="1">
    <source>
        <dbReference type="EMBL" id="KAK5872467.1"/>
    </source>
</evidence>
<comment type="caution">
    <text evidence="1">The sequence shown here is derived from an EMBL/GenBank/DDBJ whole genome shotgun (WGS) entry which is preliminary data.</text>
</comment>
<evidence type="ECO:0000313" key="2">
    <source>
        <dbReference type="Proteomes" id="UP001346869"/>
    </source>
</evidence>
<reference evidence="1 2" key="1">
    <citation type="journal article" date="2023" name="Genes (Basel)">
        <title>Chromosome-Level Genome Assembly and Circadian Gene Repertoire of the Patagonia Blennie Eleginops maclovinus-The Closest Ancestral Proxy of Antarctic Cryonotothenioids.</title>
        <authorList>
            <person name="Cheng C.C."/>
            <person name="Rivera-Colon A.G."/>
            <person name="Minhas B.F."/>
            <person name="Wilson L."/>
            <person name="Rayamajhi N."/>
            <person name="Vargas-Chacoff L."/>
            <person name="Catchen J.M."/>
        </authorList>
    </citation>
    <scope>NUCLEOTIDE SEQUENCE [LARGE SCALE GENOMIC DNA]</scope>
    <source>
        <strain evidence="1">JMC-PN-2008</strain>
    </source>
</reference>
<gene>
    <name evidence="1" type="ORF">PBY51_013169</name>
</gene>
<protein>
    <submittedName>
        <fullName evidence="1">Uncharacterized protein</fullName>
    </submittedName>
</protein>
<sequence length="72" mass="7863">MDHGGLLPAGNEEAYSTVTSVPAAVCLTGPEKLSRQESRNEDSDIYHVYSTISEEPPPSALEDMVYSTRQAY</sequence>
<dbReference type="Proteomes" id="UP001346869">
    <property type="component" value="Unassembled WGS sequence"/>
</dbReference>
<dbReference type="AlphaFoldDB" id="A0AAN7Y3X3"/>